<dbReference type="STRING" id="1189619.pgond44_12762"/>
<feature type="short sequence motif" description="GXSXG" evidence="2">
    <location>
        <begin position="36"/>
        <end position="40"/>
    </location>
</feature>
<dbReference type="GO" id="GO:0016042">
    <property type="term" value="P:lipid catabolic process"/>
    <property type="evidence" value="ECO:0007669"/>
    <property type="project" value="UniProtKB-UniRule"/>
</dbReference>
<dbReference type="InterPro" id="IPR002641">
    <property type="entry name" value="PNPLA_dom"/>
</dbReference>
<dbReference type="Gene3D" id="3.40.1090.10">
    <property type="entry name" value="Cytosolic phospholipase A2 catalytic domain"/>
    <property type="match status" value="1"/>
</dbReference>
<name>N1WMT0_9FLAO</name>
<dbReference type="InterPro" id="IPR016035">
    <property type="entry name" value="Acyl_Trfase/lysoPLipase"/>
</dbReference>
<dbReference type="SUPFAM" id="SSF52151">
    <property type="entry name" value="FabD/lysophospholipase-like"/>
    <property type="match status" value="1"/>
</dbReference>
<accession>N1WMT0</accession>
<keyword evidence="5" id="KW-1185">Reference proteome</keyword>
<dbReference type="EMBL" id="APLF01000016">
    <property type="protein sequence ID" value="EMY80300.1"/>
    <property type="molecule type" value="Genomic_DNA"/>
</dbReference>
<feature type="short sequence motif" description="DGA/G" evidence="2">
    <location>
        <begin position="182"/>
        <end position="184"/>
    </location>
</feature>
<evidence type="ECO:0000313" key="4">
    <source>
        <dbReference type="EMBL" id="EMY80300.1"/>
    </source>
</evidence>
<dbReference type="PATRIC" id="fig|1189619.4.peg.2631"/>
<dbReference type="AlphaFoldDB" id="N1WMT0"/>
<sequence>MRALVISGGGSKGAFAGGIAEYLITVCKNDYDLFVGTSTGSLLIPLLSIGEISKLKKVYTSVNQKSIFSRNPFIIKERDGEFEIRINHLNILIGFLKGSKTFGESKSLKKLILETITPGFFEKMKNQHVDVVVTVSNISLGKVEYKSIKDFNREEFCDWIWASANLVPFMSLVKKDGYEYGDGGLGNVVPIAEAINRGAREVDIILLKTEKPFQKKPVKNVLELTTRIFDFLLEQIITNDITIGKLRSKHDEITLNFYNPPEMLTKNSLIFEPTKMKKWWDLGFEFAQQNNPYCRRIQTKLFQ</sequence>
<keyword evidence="1 2" id="KW-0443">Lipid metabolism</keyword>
<feature type="active site" description="Proton acceptor" evidence="2">
    <location>
        <position position="182"/>
    </location>
</feature>
<keyword evidence="2" id="KW-0378">Hydrolase</keyword>
<reference evidence="4 5" key="1">
    <citation type="journal article" date="2014" name="Genome Biol. Evol.">
        <title>Extensive gene acquisition in the extremely psychrophilic bacterial species Psychroflexus torquis and the link to sea-ice ecosystem specialism.</title>
        <authorList>
            <person name="Feng S."/>
            <person name="Powell S.M."/>
            <person name="Wilson R."/>
            <person name="Bowman J.P."/>
        </authorList>
    </citation>
    <scope>NUCLEOTIDE SEQUENCE [LARGE SCALE GENOMIC DNA]</scope>
    <source>
        <strain evidence="4 5">ACAM 44</strain>
    </source>
</reference>
<dbReference type="RefSeq" id="WP_003443085.1">
    <property type="nucleotide sequence ID" value="NZ_APLF01000016.1"/>
</dbReference>
<dbReference type="GO" id="GO:0016787">
    <property type="term" value="F:hydrolase activity"/>
    <property type="evidence" value="ECO:0007669"/>
    <property type="project" value="UniProtKB-UniRule"/>
</dbReference>
<organism evidence="4 5">
    <name type="scientific">Psychroflexus gondwanensis ACAM 44</name>
    <dbReference type="NCBI Taxonomy" id="1189619"/>
    <lineage>
        <taxon>Bacteria</taxon>
        <taxon>Pseudomonadati</taxon>
        <taxon>Bacteroidota</taxon>
        <taxon>Flavobacteriia</taxon>
        <taxon>Flavobacteriales</taxon>
        <taxon>Flavobacteriaceae</taxon>
        <taxon>Psychroflexus</taxon>
    </lineage>
</organism>
<comment type="caution">
    <text evidence="4">The sequence shown here is derived from an EMBL/GenBank/DDBJ whole genome shotgun (WGS) entry which is preliminary data.</text>
</comment>
<evidence type="ECO:0000256" key="1">
    <source>
        <dbReference type="ARBA" id="ARBA00023098"/>
    </source>
</evidence>
<feature type="domain" description="PNPLA" evidence="3">
    <location>
        <begin position="4"/>
        <end position="195"/>
    </location>
</feature>
<dbReference type="Pfam" id="PF01734">
    <property type="entry name" value="Patatin"/>
    <property type="match status" value="1"/>
</dbReference>
<feature type="active site" description="Nucleophile" evidence="2">
    <location>
        <position position="38"/>
    </location>
</feature>
<protein>
    <submittedName>
        <fullName evidence="4">Patatin-like esterase</fullName>
    </submittedName>
</protein>
<keyword evidence="2" id="KW-0442">Lipid degradation</keyword>
<evidence type="ECO:0000313" key="5">
    <source>
        <dbReference type="Proteomes" id="UP000012317"/>
    </source>
</evidence>
<feature type="short sequence motif" description="GXGXXG" evidence="2">
    <location>
        <begin position="8"/>
        <end position="13"/>
    </location>
</feature>
<evidence type="ECO:0000256" key="2">
    <source>
        <dbReference type="PROSITE-ProRule" id="PRU01161"/>
    </source>
</evidence>
<dbReference type="PROSITE" id="PS51635">
    <property type="entry name" value="PNPLA"/>
    <property type="match status" value="1"/>
</dbReference>
<proteinExistence type="predicted"/>
<dbReference type="eggNOG" id="COG4667">
    <property type="taxonomic scope" value="Bacteria"/>
</dbReference>
<evidence type="ECO:0000259" key="3">
    <source>
        <dbReference type="PROSITE" id="PS51635"/>
    </source>
</evidence>
<dbReference type="Proteomes" id="UP000012317">
    <property type="component" value="Unassembled WGS sequence"/>
</dbReference>
<gene>
    <name evidence="4" type="ORF">pgond44_12762</name>
</gene>